<reference evidence="2" key="1">
    <citation type="submission" date="2019-07" db="EMBL/GenBank/DDBJ databases">
        <authorList>
            <person name="Palmer J.M."/>
        </authorList>
    </citation>
    <scope>NUCLEOTIDE SEQUENCE</scope>
    <source>
        <strain evidence="2">PC9</strain>
    </source>
</reference>
<evidence type="ECO:0000313" key="3">
    <source>
        <dbReference type="Proteomes" id="UP000623687"/>
    </source>
</evidence>
<dbReference type="GeneID" id="59380058"/>
<comment type="caution">
    <text evidence="2">The sequence shown here is derived from an EMBL/GenBank/DDBJ whole genome shotgun (WGS) entry which is preliminary data.</text>
</comment>
<evidence type="ECO:0000313" key="2">
    <source>
        <dbReference type="EMBL" id="KAF7424929.1"/>
    </source>
</evidence>
<accession>A0A8H7DNQ2</accession>
<organism evidence="2 3">
    <name type="scientific">Pleurotus ostreatus</name>
    <name type="common">Oyster mushroom</name>
    <name type="synonym">White-rot fungus</name>
    <dbReference type="NCBI Taxonomy" id="5322"/>
    <lineage>
        <taxon>Eukaryota</taxon>
        <taxon>Fungi</taxon>
        <taxon>Dikarya</taxon>
        <taxon>Basidiomycota</taxon>
        <taxon>Agaricomycotina</taxon>
        <taxon>Agaricomycetes</taxon>
        <taxon>Agaricomycetidae</taxon>
        <taxon>Agaricales</taxon>
        <taxon>Pleurotineae</taxon>
        <taxon>Pleurotaceae</taxon>
        <taxon>Pleurotus</taxon>
    </lineage>
</organism>
<proteinExistence type="predicted"/>
<feature type="region of interest" description="Disordered" evidence="1">
    <location>
        <begin position="1"/>
        <end position="23"/>
    </location>
</feature>
<evidence type="ECO:0000256" key="1">
    <source>
        <dbReference type="SAM" id="MobiDB-lite"/>
    </source>
</evidence>
<dbReference type="VEuPathDB" id="FungiDB:PC9H_010240"/>
<dbReference type="Proteomes" id="UP000623687">
    <property type="component" value="Unassembled WGS sequence"/>
</dbReference>
<dbReference type="AlphaFoldDB" id="A0A8H7DNQ2"/>
<name>A0A8H7DNQ2_PLEOS</name>
<keyword evidence="3" id="KW-1185">Reference proteome</keyword>
<dbReference type="EMBL" id="JACETU010000007">
    <property type="protein sequence ID" value="KAF7424929.1"/>
    <property type="molecule type" value="Genomic_DNA"/>
</dbReference>
<sequence>MAPRQAGAEGVDDGHKGHEREPFVHHVLTVDREVTNGSRSRERACVDGRRWTRHVDREQSTGRRVASKAWDLRRWVPSAKLLTAMSSSQMDPVREATSVSVKCAQPKRGGDELMAQMIED</sequence>
<feature type="compositionally biased region" description="Basic and acidic residues" evidence="1">
    <location>
        <begin position="12"/>
        <end position="23"/>
    </location>
</feature>
<protein>
    <submittedName>
        <fullName evidence="2">Uncharacterized protein</fullName>
    </submittedName>
</protein>
<gene>
    <name evidence="2" type="ORF">PC9H_010240</name>
</gene>
<dbReference type="RefSeq" id="XP_036629123.1">
    <property type="nucleotide sequence ID" value="XM_036779734.1"/>
</dbReference>